<dbReference type="KEGG" id="jre:108997932"/>
<accession>A0A2I4FDX7</accession>
<evidence type="ECO:0000313" key="5">
    <source>
        <dbReference type="RefSeq" id="XP_018829859.2"/>
    </source>
</evidence>
<proteinExistence type="inferred from homology"/>
<dbReference type="Pfam" id="PF04484">
    <property type="entry name" value="QWRF"/>
    <property type="match status" value="1"/>
</dbReference>
<dbReference type="Proteomes" id="UP000235220">
    <property type="component" value="Chromosome 4"/>
</dbReference>
<evidence type="ECO:0000313" key="3">
    <source>
        <dbReference type="Proteomes" id="UP000235220"/>
    </source>
</evidence>
<dbReference type="STRING" id="51240.A0A2I4FDX7"/>
<evidence type="ECO:0000256" key="2">
    <source>
        <dbReference type="SAM" id="MobiDB-lite"/>
    </source>
</evidence>
<dbReference type="GO" id="GO:0008017">
    <property type="term" value="F:microtubule binding"/>
    <property type="evidence" value="ECO:0000318"/>
    <property type="project" value="GO_Central"/>
</dbReference>
<evidence type="ECO:0000313" key="4">
    <source>
        <dbReference type="RefSeq" id="XP_018829858.2"/>
    </source>
</evidence>
<dbReference type="AlphaFoldDB" id="A0A2I4FDX7"/>
<dbReference type="GO" id="GO:0005880">
    <property type="term" value="C:nuclear microtubule"/>
    <property type="evidence" value="ECO:0000318"/>
    <property type="project" value="GO_Central"/>
</dbReference>
<reference evidence="4 5" key="1">
    <citation type="submission" date="2025-04" db="UniProtKB">
        <authorList>
            <consortium name="RefSeq"/>
        </authorList>
    </citation>
    <scope>IDENTIFICATION</scope>
    <source>
        <tissue evidence="4 5">Leaves</tissue>
    </source>
</reference>
<dbReference type="GO" id="GO:0005737">
    <property type="term" value="C:cytoplasm"/>
    <property type="evidence" value="ECO:0000318"/>
    <property type="project" value="GO_Central"/>
</dbReference>
<keyword evidence="3" id="KW-1185">Reference proteome</keyword>
<dbReference type="PANTHER" id="PTHR31807:SF31">
    <property type="entry name" value="QWRF MOTIF PROTEIN (DUF566)-RELATED"/>
    <property type="match status" value="1"/>
</dbReference>
<dbReference type="GO" id="GO:0051225">
    <property type="term" value="P:spindle assembly"/>
    <property type="evidence" value="ECO:0000318"/>
    <property type="project" value="GO_Central"/>
</dbReference>
<gene>
    <name evidence="4 5" type="primary">LOC108997932</name>
</gene>
<name>A0A2I4FDX7_JUGRE</name>
<dbReference type="GeneID" id="108997932"/>
<feature type="region of interest" description="Disordered" evidence="2">
    <location>
        <begin position="1"/>
        <end position="26"/>
    </location>
</feature>
<protein>
    <submittedName>
        <fullName evidence="4 5">QWRF motif-containing protein 3-like isoform X1</fullName>
    </submittedName>
</protein>
<comment type="similarity">
    <text evidence="1">Belongs to the QWRF family.</text>
</comment>
<organism evidence="3 5">
    <name type="scientific">Juglans regia</name>
    <name type="common">English walnut</name>
    <dbReference type="NCBI Taxonomy" id="51240"/>
    <lineage>
        <taxon>Eukaryota</taxon>
        <taxon>Viridiplantae</taxon>
        <taxon>Streptophyta</taxon>
        <taxon>Embryophyta</taxon>
        <taxon>Tracheophyta</taxon>
        <taxon>Spermatophyta</taxon>
        <taxon>Magnoliopsida</taxon>
        <taxon>eudicotyledons</taxon>
        <taxon>Gunneridae</taxon>
        <taxon>Pentapetalae</taxon>
        <taxon>rosids</taxon>
        <taxon>fabids</taxon>
        <taxon>Fagales</taxon>
        <taxon>Juglandaceae</taxon>
        <taxon>Juglans</taxon>
    </lineage>
</organism>
<dbReference type="PANTHER" id="PTHR31807">
    <property type="entry name" value="AUGMIN FAMILY MEMBER"/>
    <property type="match status" value="1"/>
</dbReference>
<feature type="compositionally biased region" description="Polar residues" evidence="2">
    <location>
        <begin position="11"/>
        <end position="23"/>
    </location>
</feature>
<dbReference type="OrthoDB" id="774923at2759"/>
<dbReference type="InterPro" id="IPR007573">
    <property type="entry name" value="QWRF"/>
</dbReference>
<sequence>MSVESKGKSVPFSSLKPQSSPSKATGVEKLINMGLDLLKRKKSSSSSSLSKRPGNLENVHQLRLLHNRLLLWRYANARAEAVNGSITIQAVRKFMCAWDALTKLQHSVVEKKLQVEKEKVDMKLNDILSPQIKLLEAWEDMERPHISAVSRIVECLHIVVSKVPLTDGSSGDIELAKITLGRALDLTASIMSICTNLAPSTENIVTLLSELAEVIAQEKFLLEWCLELLRTTSTLEIHFNLSLSLSLPPPLRRVLSPNLLSFRPPHPPLELCGSITPALCNKSSRLASPFPHGFSPPLAFLMLTPTICHLVFGSTDKGIQTYLKRYQSSAPRTEHWSSNTP</sequence>
<dbReference type="RefSeq" id="XP_018829859.2">
    <property type="nucleotide sequence ID" value="XM_018974314.2"/>
</dbReference>
<dbReference type="RefSeq" id="XP_018829858.2">
    <property type="nucleotide sequence ID" value="XM_018974313.2"/>
</dbReference>
<evidence type="ECO:0000256" key="1">
    <source>
        <dbReference type="ARBA" id="ARBA00010016"/>
    </source>
</evidence>